<comment type="similarity">
    <text evidence="4">Belongs to the glycosyl hydrolase 24 family.</text>
</comment>
<organism evidence="5">
    <name type="scientific">Salmonella typhimurium</name>
    <dbReference type="NCBI Taxonomy" id="90371"/>
    <lineage>
        <taxon>Bacteria</taxon>
        <taxon>Pseudomonadati</taxon>
        <taxon>Pseudomonadota</taxon>
        <taxon>Gammaproteobacteria</taxon>
        <taxon>Enterobacterales</taxon>
        <taxon>Enterobacteriaceae</taxon>
        <taxon>Salmonella</taxon>
    </lineage>
</organism>
<dbReference type="InterPro" id="IPR002196">
    <property type="entry name" value="Glyco_hydro_24"/>
</dbReference>
<keyword evidence="1 4" id="KW-0929">Antimicrobial</keyword>
<evidence type="ECO:0000256" key="4">
    <source>
        <dbReference type="RuleBase" id="RU003788"/>
    </source>
</evidence>
<dbReference type="GO" id="GO:0003796">
    <property type="term" value="F:lysozyme activity"/>
    <property type="evidence" value="ECO:0007669"/>
    <property type="project" value="UniProtKB-EC"/>
</dbReference>
<feature type="non-terminal residue" evidence="5">
    <location>
        <position position="1"/>
    </location>
</feature>
<evidence type="ECO:0000256" key="2">
    <source>
        <dbReference type="ARBA" id="ARBA00022638"/>
    </source>
</evidence>
<dbReference type="GO" id="GO:0042742">
    <property type="term" value="P:defense response to bacterium"/>
    <property type="evidence" value="ECO:0007669"/>
    <property type="project" value="UniProtKB-KW"/>
</dbReference>
<comment type="caution">
    <text evidence="5">The sequence shown here is derived from an EMBL/GenBank/DDBJ whole genome shotgun (WGS) entry which is preliminary data.</text>
</comment>
<dbReference type="AlphaFoldDB" id="A0A767U798"/>
<dbReference type="SUPFAM" id="SSF53955">
    <property type="entry name" value="Lysozyme-like"/>
    <property type="match status" value="1"/>
</dbReference>
<keyword evidence="4" id="KW-0378">Hydrolase</keyword>
<comment type="catalytic activity">
    <reaction evidence="4">
        <text>Hydrolysis of (1-&gt;4)-beta-linkages between N-acetylmuramic acid and N-acetyl-D-glucosamine residues in a peptidoglycan and between N-acetyl-D-glucosamine residues in chitodextrins.</text>
        <dbReference type="EC" id="3.2.1.17"/>
    </reaction>
</comment>
<keyword evidence="3" id="KW-1035">Host cytoplasm</keyword>
<dbReference type="EMBL" id="DAAZCS010000047">
    <property type="protein sequence ID" value="HAG7034809.1"/>
    <property type="molecule type" value="Genomic_DNA"/>
</dbReference>
<evidence type="ECO:0000256" key="1">
    <source>
        <dbReference type="ARBA" id="ARBA00022529"/>
    </source>
</evidence>
<dbReference type="Pfam" id="PF00959">
    <property type="entry name" value="Phage_lysozyme"/>
    <property type="match status" value="1"/>
</dbReference>
<dbReference type="GO" id="GO:0031640">
    <property type="term" value="P:killing of cells of another organism"/>
    <property type="evidence" value="ECO:0007669"/>
    <property type="project" value="UniProtKB-KW"/>
</dbReference>
<dbReference type="InterPro" id="IPR051018">
    <property type="entry name" value="Bacteriophage_GH24"/>
</dbReference>
<dbReference type="InterPro" id="IPR033907">
    <property type="entry name" value="Endolysin_autolysin"/>
</dbReference>
<accession>A0A767U798</accession>
<dbReference type="InterPro" id="IPR023346">
    <property type="entry name" value="Lysozyme-like_dom_sf"/>
</dbReference>
<keyword evidence="4" id="KW-0326">Glycosidase</keyword>
<name>A0A767U798_SALTM</name>
<dbReference type="GO" id="GO:0016998">
    <property type="term" value="P:cell wall macromolecule catabolic process"/>
    <property type="evidence" value="ECO:0007669"/>
    <property type="project" value="InterPro"/>
</dbReference>
<dbReference type="Gene3D" id="1.10.530.40">
    <property type="match status" value="1"/>
</dbReference>
<reference evidence="5" key="1">
    <citation type="journal article" date="2018" name="Genome Biol.">
        <title>SKESA: strategic k-mer extension for scrupulous assemblies.</title>
        <authorList>
            <person name="Souvorov A."/>
            <person name="Agarwala R."/>
            <person name="Lipman D.J."/>
        </authorList>
    </citation>
    <scope>NUCLEOTIDE SEQUENCE</scope>
    <source>
        <strain evidence="5">M1438312</strain>
    </source>
</reference>
<dbReference type="EC" id="3.2.1.17" evidence="4"/>
<dbReference type="PANTHER" id="PTHR38107">
    <property type="match status" value="1"/>
</dbReference>
<protein>
    <recommendedName>
        <fullName evidence="4">Lysozyme</fullName>
        <ecNumber evidence="4">3.2.1.17</ecNumber>
    </recommendedName>
</protein>
<keyword evidence="2 4" id="KW-0081">Bacteriolytic enzyme</keyword>
<gene>
    <name evidence="5" type="ORF">G0L86_004504</name>
</gene>
<dbReference type="InterPro" id="IPR023347">
    <property type="entry name" value="Lysozyme_dom_sf"/>
</dbReference>
<dbReference type="CDD" id="cd00737">
    <property type="entry name" value="lyz_endolysin_autolysin"/>
    <property type="match status" value="1"/>
</dbReference>
<reference evidence="5" key="2">
    <citation type="submission" date="2019-08" db="EMBL/GenBank/DDBJ databases">
        <authorList>
            <consortium name="NCBI Pathogen Detection Project"/>
        </authorList>
    </citation>
    <scope>NUCLEOTIDE SEQUENCE</scope>
    <source>
        <strain evidence="5">M1438312</strain>
    </source>
</reference>
<proteinExistence type="inferred from homology"/>
<dbReference type="PANTHER" id="PTHR38107:SF3">
    <property type="entry name" value="LYSOZYME RRRD-RELATED"/>
    <property type="match status" value="1"/>
</dbReference>
<evidence type="ECO:0000256" key="3">
    <source>
        <dbReference type="ARBA" id="ARBA00023200"/>
    </source>
</evidence>
<dbReference type="GO" id="GO:0009253">
    <property type="term" value="P:peptidoglycan catabolic process"/>
    <property type="evidence" value="ECO:0007669"/>
    <property type="project" value="InterPro"/>
</dbReference>
<evidence type="ECO:0000313" key="5">
    <source>
        <dbReference type="EMBL" id="HAG7034809.1"/>
    </source>
</evidence>
<sequence>LTQGQFDALVSFAYNLGARTLSTSTLLRKLNAGDYAGAADEFLRWNKAGSKVLNGLTRRREAERALFLS</sequence>